<accession>A0A238TFP2</accession>
<dbReference type="EMBL" id="FXUV01000055">
    <property type="protein sequence ID" value="SMQ13306.1"/>
    <property type="molecule type" value="Genomic_DNA"/>
</dbReference>
<dbReference type="InterPro" id="IPR049522">
    <property type="entry name" value="ART-PolyVal_dom"/>
</dbReference>
<reference evidence="3" key="1">
    <citation type="submission" date="2017-05" db="EMBL/GenBank/DDBJ databases">
        <authorList>
            <person name="Song R."/>
            <person name="Chenine A.L."/>
            <person name="Ruprecht R.M."/>
        </authorList>
    </citation>
    <scope>NUCLEOTIDE SEQUENCE</scope>
    <source>
        <strain evidence="3">Kingella_eburonensis</strain>
    </source>
</reference>
<dbReference type="Pfam" id="PF18760">
    <property type="entry name" value="ART-PolyVal"/>
    <property type="match status" value="1"/>
</dbReference>
<dbReference type="RefSeq" id="WP_095063280.1">
    <property type="nucleotide sequence ID" value="NZ_FXUV02000059.1"/>
</dbReference>
<gene>
    <name evidence="3" type="ORF">KEBURONENSIS_01972</name>
    <name evidence="4" type="ORF">KEBURONENSIS_01980</name>
</gene>
<dbReference type="InterPro" id="IPR041131">
    <property type="entry name" value="MuF_C"/>
</dbReference>
<reference evidence="5" key="2">
    <citation type="submission" date="2017-06" db="EMBL/GenBank/DDBJ databases">
        <authorList>
            <person name="Laurent S."/>
        </authorList>
    </citation>
    <scope>NUCLEOTIDE SEQUENCE [LARGE SCALE GENOMIC DNA]</scope>
</reference>
<keyword evidence="5" id="KW-1185">Reference proteome</keyword>
<sequence>MQSRDWKRGDERTSALREPMALFLNLRELSVSDFKGNEWDNFPNPPESGIDNTQDLSAYAREKGFDGTRFDNVIDTATGKNDGRTKPATVFTVFAPTNIKSAINNNGQFDFTNVDIRFSRGNQDNQDVITQASRTLKRLAEHIENGSRYIPNAPIDLGNTPAVFTALGAPQLPLRIVEPKKLFQIVGNRNANDHEISSDILAQVPDKLHEPLAVFNSKTDGLIALLELRDSKNNPVLTAIHLNKKNGYNQVNKVVSIYGKDNARAVFSAWQKKGLLRYVNNRKSPEVLTSFGVQFPTEKSNQGLKQNVLSPDDVVNHISELSREQVGKIQAALTDSLGEYADRVRVASAMESAPEHSSKLISDRVEGWYDPKTDSVVLVAENLSPERAVWVAWHELGHRGVSVTGFEDYRAAMREAFDNPTVRRLANAIRQKRSGKDLEIADLAARDPAVATEEALVELFAAQQTGNYDGIRDYYGVSVPVIMQKNIRGLLQRVGQRLRAIFAKLLGKPVESFSDADVFDLLNVVRGNFDGSLNVEKGNHFLEDFSLSSENSKLLSELRTSLSGKDYLSEKNIKTEADLSQYQGTQFNQNSGSLNENIPESSFDKTEKELGGEAAYKQAKADGKTELDYRQWVQVRTPEFKAWFGDWENNPESASKVVNPKTGEPLMVYHGTKNDFTAFSKEKIGSATDKGLRGRGFYLSQNKRTSEGYGNNVMGLFANVKTPFIPSQFNSAQEVADYLNARLGLDEFDAIEAREFGFAPRFKVIGDYASRFTSYLKDLGFDGVLYLEAQEIVAFNPNQIKSATDNTGAFDSNNDDIRFSRADNSHSKLPAALKAKQSQTKAAVSSAAKKMGKGFQAWTKTLPAKEQPLFNEMGELSAGLAAYHGLENALKPLFAKVKMANGYADSFNTYMRDFRASLNMAGQTAYDLADKGKAFSEAERKLLSDVLEKELPEGVDVSPELAAAAEQIRVVLSQQSDDLVALGMLPKDSAERFRETYLPRLYNRKMDLFDNTNLAKMNRQFQRALRGDLGKAINGQHLKGRGIFETVYKTEQARYEKMGFELREDFGNKGKNAGKVLMWRDYTREERQQMGEVRDAYLRFTSGYVKTQADIAKGMLFKRVAEDDKLSSKTAVDGWVQLPQTPIAGTGGVLRYGALAGMWVHPDVAYQLQQQFYIDSALQKIWRSMLGWWKTAKTVYNPVAHVNNVMSNIAMMTATGGLKHLPAAARAIRNKDTLYREALQVGLVGEAMDAGGVLEMFIGLNGTDGEVMDGYVTNLLQWADKKTGSVVSKIGGKMQDAYRLEDEVFRLALFKDARERGLSVNEARNYATTFLFDYSEVPQGVKVLRDTGLLPFVSYTYKAVPAMLRLALTKPHRMLALTAMIYGINALSYAMLGDGGDEDKEREYMPEYQQGYTSFSTPKLIRMPWNDDGKPVFLDIYRFLPLGDFADTGNRMGGA</sequence>
<evidence type="ECO:0000313" key="5">
    <source>
        <dbReference type="Proteomes" id="UP000215450"/>
    </source>
</evidence>
<proteinExistence type="predicted"/>
<dbReference type="Pfam" id="PF18819">
    <property type="entry name" value="MuF_C"/>
    <property type="match status" value="1"/>
</dbReference>
<feature type="domain" description="Phage MuF C-terminal" evidence="2">
    <location>
        <begin position="190"/>
        <end position="286"/>
    </location>
</feature>
<organism evidence="4 5">
    <name type="scientific">Kingella negevensis</name>
    <dbReference type="NCBI Taxonomy" id="1522312"/>
    <lineage>
        <taxon>Bacteria</taxon>
        <taxon>Pseudomonadati</taxon>
        <taxon>Pseudomonadota</taxon>
        <taxon>Betaproteobacteria</taxon>
        <taxon>Neisseriales</taxon>
        <taxon>Neisseriaceae</taxon>
        <taxon>Kingella</taxon>
    </lineage>
</organism>
<dbReference type="Proteomes" id="UP000215450">
    <property type="component" value="Unassembled WGS sequence"/>
</dbReference>
<protein>
    <submittedName>
        <fullName evidence="4">Uncharacterized protein</fullName>
    </submittedName>
</protein>
<name>A0A238TFP2_9NEIS</name>
<evidence type="ECO:0000313" key="4">
    <source>
        <dbReference type="EMBL" id="SNB81910.1"/>
    </source>
</evidence>
<feature type="domain" description="ART-PolyVal-like" evidence="1">
    <location>
        <begin position="661"/>
        <end position="810"/>
    </location>
</feature>
<evidence type="ECO:0000259" key="1">
    <source>
        <dbReference type="Pfam" id="PF18760"/>
    </source>
</evidence>
<evidence type="ECO:0000313" key="3">
    <source>
        <dbReference type="EMBL" id="SMQ13306.1"/>
    </source>
</evidence>
<dbReference type="EMBL" id="FXUV02000059">
    <property type="protein sequence ID" value="SNB81910.1"/>
    <property type="molecule type" value="Genomic_DNA"/>
</dbReference>
<evidence type="ECO:0000259" key="2">
    <source>
        <dbReference type="Pfam" id="PF18819"/>
    </source>
</evidence>
<reference evidence="4" key="3">
    <citation type="submission" date="2017-06" db="EMBL/GenBank/DDBJ databases">
        <authorList>
            <person name="Kim H.J."/>
            <person name="Triplett B.A."/>
        </authorList>
    </citation>
    <scope>NUCLEOTIDE SEQUENCE [LARGE SCALE GENOMIC DNA]</scope>
    <source>
        <strain evidence="4">Kingella_eburonensis</strain>
    </source>
</reference>